<evidence type="ECO:0000313" key="3">
    <source>
        <dbReference type="Proteomes" id="UP000034681"/>
    </source>
</evidence>
<evidence type="ECO:0000259" key="1">
    <source>
        <dbReference type="Pfam" id="PF13302"/>
    </source>
</evidence>
<dbReference type="InterPro" id="IPR016181">
    <property type="entry name" value="Acyl_CoA_acyltransferase"/>
</dbReference>
<dbReference type="GO" id="GO:0016747">
    <property type="term" value="F:acyltransferase activity, transferring groups other than amino-acyl groups"/>
    <property type="evidence" value="ECO:0007669"/>
    <property type="project" value="InterPro"/>
</dbReference>
<accession>A0A0M2PRF2</accession>
<protein>
    <recommendedName>
        <fullName evidence="1">N-acetyltransferase domain-containing protein</fullName>
    </recommendedName>
</protein>
<name>A0A0M2PRF2_PROHO</name>
<dbReference type="InterPro" id="IPR000182">
    <property type="entry name" value="GNAT_dom"/>
</dbReference>
<evidence type="ECO:0000313" key="2">
    <source>
        <dbReference type="EMBL" id="KKI99120.1"/>
    </source>
</evidence>
<dbReference type="PANTHER" id="PTHR43415:SF3">
    <property type="entry name" value="GNAT-FAMILY ACETYLTRANSFERASE"/>
    <property type="match status" value="1"/>
</dbReference>
<dbReference type="RefSeq" id="WP_016923274.1">
    <property type="nucleotide sequence ID" value="NZ_KB235937.1"/>
</dbReference>
<dbReference type="SUPFAM" id="SSF55729">
    <property type="entry name" value="Acyl-CoA N-acyltransferases (Nat)"/>
    <property type="match status" value="1"/>
</dbReference>
<dbReference type="PANTHER" id="PTHR43415">
    <property type="entry name" value="SPERMIDINE N(1)-ACETYLTRANSFERASE"/>
    <property type="match status" value="1"/>
</dbReference>
<keyword evidence="3" id="KW-1185">Reference proteome</keyword>
<proteinExistence type="predicted"/>
<dbReference type="Gene3D" id="3.40.630.30">
    <property type="match status" value="1"/>
</dbReference>
<sequence>MTNRVHQPMTWPLIGKVVILDEFSLKNITPEYISWLNDPYVVQYSNQRFRQHTQESCLDYFKSFKHSDNIFVAVYQDSEFIGTMTAYISNIHQTADLGIMIGNRQHWGRGVGKDAWITLMEGLFVQFKLRKITGGTLRCNQAMVKIMIESEMQLDGIRIAQELVDGFPVDILHFAKFYNA</sequence>
<dbReference type="AlphaFoldDB" id="A0A0M2PRF2"/>
<dbReference type="Pfam" id="PF13302">
    <property type="entry name" value="Acetyltransf_3"/>
    <property type="match status" value="1"/>
</dbReference>
<dbReference type="STRING" id="317619.GCA_000332315_02213"/>
<gene>
    <name evidence="2" type="ORF">PROH_15200</name>
</gene>
<comment type="caution">
    <text evidence="2">The sequence shown here is derived from an EMBL/GenBank/DDBJ whole genome shotgun (WGS) entry which is preliminary data.</text>
</comment>
<dbReference type="Proteomes" id="UP000034681">
    <property type="component" value="Unassembled WGS sequence"/>
</dbReference>
<reference evidence="2" key="1">
    <citation type="submission" date="2012-04" db="EMBL/GenBank/DDBJ databases">
        <authorList>
            <person name="Borisov I.G."/>
            <person name="Ivanikova N.V."/>
            <person name="Pinevich A.V."/>
        </authorList>
    </citation>
    <scope>NUCLEOTIDE SEQUENCE</scope>
    <source>
        <strain evidence="2">CALU 1027</strain>
    </source>
</reference>
<dbReference type="EMBL" id="AJTX02000006">
    <property type="protein sequence ID" value="KKI99120.1"/>
    <property type="molecule type" value="Genomic_DNA"/>
</dbReference>
<organism evidence="2 3">
    <name type="scientific">Prochlorothrix hollandica PCC 9006 = CALU 1027</name>
    <dbReference type="NCBI Taxonomy" id="317619"/>
    <lineage>
        <taxon>Bacteria</taxon>
        <taxon>Bacillati</taxon>
        <taxon>Cyanobacteriota</taxon>
        <taxon>Cyanophyceae</taxon>
        <taxon>Prochlorotrichales</taxon>
        <taxon>Prochlorotrichaceae</taxon>
        <taxon>Prochlorothrix</taxon>
    </lineage>
</organism>
<feature type="domain" description="N-acetyltransferase" evidence="1">
    <location>
        <begin position="30"/>
        <end position="149"/>
    </location>
</feature>
<dbReference type="OrthoDB" id="9795206at2"/>